<protein>
    <submittedName>
        <fullName evidence="1">Uncharacterized protein</fullName>
    </submittedName>
</protein>
<accession>A0A930GTD4</accession>
<sequence length="46" mass="5445">MMRFLNLDKGRLKVVDGDFRRPLFSSLQCRADSNKTPPFRHTHARE</sequence>
<dbReference type="AlphaFoldDB" id="A0A930GTD4"/>
<gene>
    <name evidence="1" type="ORF">HXM80_03350</name>
</gene>
<proteinExistence type="predicted"/>
<dbReference type="RefSeq" id="WP_180949605.1">
    <property type="nucleotide sequence ID" value="NZ_PKJO01000002.1"/>
</dbReference>
<dbReference type="EMBL" id="JABZQQ010000017">
    <property type="protein sequence ID" value="MBF1264718.1"/>
    <property type="molecule type" value="Genomic_DNA"/>
</dbReference>
<name>A0A930GTD4_NEISI</name>
<dbReference type="Proteomes" id="UP000780345">
    <property type="component" value="Unassembled WGS sequence"/>
</dbReference>
<evidence type="ECO:0000313" key="1">
    <source>
        <dbReference type="EMBL" id="MBF1264718.1"/>
    </source>
</evidence>
<reference evidence="1" key="1">
    <citation type="submission" date="2020-04" db="EMBL/GenBank/DDBJ databases">
        <title>Deep metagenomics examines the oral microbiome during advanced dental caries in children, revealing novel taxa and co-occurrences with host molecules.</title>
        <authorList>
            <person name="Baker J.L."/>
            <person name="Morton J.T."/>
            <person name="Dinis M."/>
            <person name="Alvarez R."/>
            <person name="Tran N.C."/>
            <person name="Knight R."/>
            <person name="Edlund A."/>
        </authorList>
    </citation>
    <scope>NUCLEOTIDE SEQUENCE</scope>
    <source>
        <strain evidence="1">JCVI_32_bin.62</strain>
    </source>
</reference>
<comment type="caution">
    <text evidence="1">The sequence shown here is derived from an EMBL/GenBank/DDBJ whole genome shotgun (WGS) entry which is preliminary data.</text>
</comment>
<evidence type="ECO:0000313" key="2">
    <source>
        <dbReference type="Proteomes" id="UP000780345"/>
    </source>
</evidence>
<organism evidence="1 2">
    <name type="scientific">Neisseria sicca</name>
    <dbReference type="NCBI Taxonomy" id="490"/>
    <lineage>
        <taxon>Bacteria</taxon>
        <taxon>Pseudomonadati</taxon>
        <taxon>Pseudomonadota</taxon>
        <taxon>Betaproteobacteria</taxon>
        <taxon>Neisseriales</taxon>
        <taxon>Neisseriaceae</taxon>
        <taxon>Neisseria</taxon>
    </lineage>
</organism>